<dbReference type="InterPro" id="IPR009029">
    <property type="entry name" value="HMG_CoA_Rdtase_sub-bd_dom_sf"/>
</dbReference>
<dbReference type="Proteomes" id="UP001523234">
    <property type="component" value="Unassembled WGS sequence"/>
</dbReference>
<dbReference type="InterPro" id="IPR004553">
    <property type="entry name" value="HMG_CoA_Rdtase_bac-typ"/>
</dbReference>
<dbReference type="PROSITE" id="PS50065">
    <property type="entry name" value="HMG_COA_REDUCTASE_4"/>
    <property type="match status" value="1"/>
</dbReference>
<comment type="pathway">
    <text evidence="3">Metabolic intermediate metabolism; (R)-mevalonate degradation; (S)-3-hydroxy-3-methylglutaryl-CoA from (R)-mevalonate: step 1/1.</text>
</comment>
<dbReference type="InterPro" id="IPR023074">
    <property type="entry name" value="HMG_CoA_Rdtase_cat_sf"/>
</dbReference>
<evidence type="ECO:0000256" key="2">
    <source>
        <dbReference type="ARBA" id="ARBA00023002"/>
    </source>
</evidence>
<comment type="caution">
    <text evidence="4">The sequence shown here is derived from an EMBL/GenBank/DDBJ whole genome shotgun (WGS) entry which is preliminary data.</text>
</comment>
<accession>A0ABT0ZPW8</accession>
<proteinExistence type="inferred from homology"/>
<dbReference type="InterPro" id="IPR009023">
    <property type="entry name" value="HMG_CoA_Rdtase_NAD(P)-bd_sf"/>
</dbReference>
<keyword evidence="5" id="KW-1185">Reference proteome</keyword>
<dbReference type="RefSeq" id="WP_252442827.1">
    <property type="nucleotide sequence ID" value="NZ_JAMWYK010000002.1"/>
</dbReference>
<keyword evidence="2 3" id="KW-0560">Oxidoreductase</keyword>
<dbReference type="PRINTS" id="PR00071">
    <property type="entry name" value="HMGCOARDTASE"/>
</dbReference>
<dbReference type="Gene3D" id="3.90.770.10">
    <property type="entry name" value="3-hydroxy-3-methylglutaryl-coenzyme A Reductase, Chain A, domain 2"/>
    <property type="match status" value="2"/>
</dbReference>
<protein>
    <recommendedName>
        <fullName evidence="3">3-hydroxy-3-methylglutaryl coenzyme A reductase</fullName>
        <shortName evidence="3">HMG-CoA reductase</shortName>
        <ecNumber evidence="3">1.1.1.88</ecNumber>
    </recommendedName>
</protein>
<dbReference type="SUPFAM" id="SSF55035">
    <property type="entry name" value="NAD-binding domain of HMG-CoA reductase"/>
    <property type="match status" value="1"/>
</dbReference>
<dbReference type="SUPFAM" id="SSF56542">
    <property type="entry name" value="Substrate-binding domain of HMG-CoA reductase"/>
    <property type="match status" value="1"/>
</dbReference>
<evidence type="ECO:0000313" key="4">
    <source>
        <dbReference type="EMBL" id="MCO0832045.1"/>
    </source>
</evidence>
<sequence length="409" mass="43803">MKKFYQLTAEERLETLDLSEPMKAFFTRHQSEESKQLIENYISDYRLPEGVLRNLQVDGKLYQVPMVTEEPSVVAAANNGASIANKGNGFKTTQVGEAVLGGQILFEGVHQKDLADFVAEHVDEIFQRAKDAKPSMVERGDGLEAVQVEELDQNRAVVNLTVNTGKAMGANAMNTILEAVKTVFSSYEKEIVGAILSNAGHDAVVTVETSVPVSAVGGLEAAKKIESLSTFGQVSPDRAVTENKGIFNGLAAVVMASGNDYRAVEAAGHAFASRSGQYRSLSRWSLSEDAEFLNGKIEMPLNIGVLGGAIAALPMAQKNLELLGNPSVEELKSVLLATGLANNLAALKAVSGRGIQSGHMKMQARTIAVQAGATGDEIQAVADQLIYRKHIDQKTAEEILGAMKNDTQN</sequence>
<evidence type="ECO:0000256" key="3">
    <source>
        <dbReference type="RuleBase" id="RU361219"/>
    </source>
</evidence>
<dbReference type="GO" id="GO:0140643">
    <property type="term" value="F:hydroxymethylglutaryl-CoA reductase (NADH) activity"/>
    <property type="evidence" value="ECO:0007669"/>
    <property type="project" value="UniProtKB-EC"/>
</dbReference>
<organism evidence="4 5">
    <name type="scientific">Fructobacillus apis</name>
    <dbReference type="NCBI Taxonomy" id="2935017"/>
    <lineage>
        <taxon>Bacteria</taxon>
        <taxon>Bacillati</taxon>
        <taxon>Bacillota</taxon>
        <taxon>Bacilli</taxon>
        <taxon>Lactobacillales</taxon>
        <taxon>Lactobacillaceae</taxon>
        <taxon>Fructobacillus</taxon>
    </lineage>
</organism>
<comment type="catalytic activity">
    <reaction evidence="3">
        <text>(R)-mevalonate + 2 NAD(+) + CoA = (3S)-3-hydroxy-3-methylglutaryl-CoA + 2 NADH + 2 H(+)</text>
        <dbReference type="Rhea" id="RHEA:14833"/>
        <dbReference type="ChEBI" id="CHEBI:15378"/>
        <dbReference type="ChEBI" id="CHEBI:36464"/>
        <dbReference type="ChEBI" id="CHEBI:43074"/>
        <dbReference type="ChEBI" id="CHEBI:57287"/>
        <dbReference type="ChEBI" id="CHEBI:57540"/>
        <dbReference type="ChEBI" id="CHEBI:57945"/>
        <dbReference type="EC" id="1.1.1.88"/>
    </reaction>
</comment>
<gene>
    <name evidence="4" type="ORF">NFX39_02920</name>
</gene>
<dbReference type="CDD" id="cd00644">
    <property type="entry name" value="HMG-CoA_reductase_classII"/>
    <property type="match status" value="1"/>
</dbReference>
<dbReference type="PANTHER" id="PTHR10572">
    <property type="entry name" value="3-HYDROXY-3-METHYLGLUTARYL-COENZYME A REDUCTASE"/>
    <property type="match status" value="1"/>
</dbReference>
<comment type="similarity">
    <text evidence="1 3">Belongs to the HMG-CoA reductase family.</text>
</comment>
<evidence type="ECO:0000256" key="1">
    <source>
        <dbReference type="ARBA" id="ARBA00007661"/>
    </source>
</evidence>
<dbReference type="EMBL" id="JAMWYK010000002">
    <property type="protein sequence ID" value="MCO0832045.1"/>
    <property type="molecule type" value="Genomic_DNA"/>
</dbReference>
<dbReference type="InterPro" id="IPR002202">
    <property type="entry name" value="HMG_CoA_Rdtase"/>
</dbReference>
<dbReference type="Pfam" id="PF00368">
    <property type="entry name" value="HMG-CoA_red"/>
    <property type="match status" value="1"/>
</dbReference>
<dbReference type="EC" id="1.1.1.88" evidence="3"/>
<dbReference type="NCBIfam" id="TIGR00532">
    <property type="entry name" value="HMG_CoA_R_NAD"/>
    <property type="match status" value="1"/>
</dbReference>
<dbReference type="Gene3D" id="1.10.8.660">
    <property type="match status" value="1"/>
</dbReference>
<dbReference type="PANTHER" id="PTHR10572:SF24">
    <property type="entry name" value="3-HYDROXY-3-METHYLGLUTARYL-COENZYME A REDUCTASE"/>
    <property type="match status" value="1"/>
</dbReference>
<keyword evidence="3" id="KW-0520">NAD</keyword>
<name>A0ABT0ZPW8_9LACO</name>
<reference evidence="4 5" key="1">
    <citation type="submission" date="2022-06" db="EMBL/GenBank/DDBJ databases">
        <title>Fructobacillus taiwanensis sp. nov., isolated from the honeybee.</title>
        <authorList>
            <person name="Chen Y.-S."/>
            <person name="Wang L.-T."/>
            <person name="Lee Y.-S."/>
            <person name="Chang Y.-C."/>
            <person name="Wu H.-C."/>
            <person name="Liao C.-Y."/>
            <person name="Chen W.-H."/>
            <person name="Deng J.-N."/>
            <person name="Wang Y.-H."/>
        </authorList>
    </citation>
    <scope>NUCLEOTIDE SEQUENCE [LARGE SCALE GENOMIC DNA]</scope>
    <source>
        <strain evidence="4 5">W13</strain>
    </source>
</reference>
<evidence type="ECO:0000313" key="5">
    <source>
        <dbReference type="Proteomes" id="UP001523234"/>
    </source>
</evidence>